<reference evidence="4" key="1">
    <citation type="submission" date="2021-02" db="EMBL/GenBank/DDBJ databases">
        <authorList>
            <person name="Nowell W R."/>
        </authorList>
    </citation>
    <scope>NUCLEOTIDE SEQUENCE</scope>
</reference>
<dbReference type="EMBL" id="CAJOBH010048930">
    <property type="protein sequence ID" value="CAF4369413.1"/>
    <property type="molecule type" value="Genomic_DNA"/>
</dbReference>
<name>A0A8S2XJC7_9BILA</name>
<evidence type="ECO:0000313" key="4">
    <source>
        <dbReference type="EMBL" id="CAF4500338.1"/>
    </source>
</evidence>
<dbReference type="EMBL" id="CAJOBI010076078">
    <property type="protein sequence ID" value="CAF4478608.1"/>
    <property type="molecule type" value="Genomic_DNA"/>
</dbReference>
<comment type="caution">
    <text evidence="4">The sequence shown here is derived from an EMBL/GenBank/DDBJ whole genome shotgun (WGS) entry which is preliminary data.</text>
</comment>
<dbReference type="Proteomes" id="UP000681967">
    <property type="component" value="Unassembled WGS sequence"/>
</dbReference>
<dbReference type="EMBL" id="CAJOBJ010080855">
    <property type="protein sequence ID" value="CAF4500338.1"/>
    <property type="molecule type" value="Genomic_DNA"/>
</dbReference>
<evidence type="ECO:0000313" key="2">
    <source>
        <dbReference type="EMBL" id="CAF4369413.1"/>
    </source>
</evidence>
<evidence type="ECO:0000313" key="3">
    <source>
        <dbReference type="EMBL" id="CAF4478608.1"/>
    </source>
</evidence>
<feature type="non-terminal residue" evidence="4">
    <location>
        <position position="1"/>
    </location>
</feature>
<sequence>MSNSENCPNCDNIYGNEPRKIP</sequence>
<dbReference type="AlphaFoldDB" id="A0A8S2XJC7"/>
<dbReference type="Proteomes" id="UP000676336">
    <property type="component" value="Unassembled WGS sequence"/>
</dbReference>
<protein>
    <submittedName>
        <fullName evidence="4">Uncharacterized protein</fullName>
    </submittedName>
</protein>
<proteinExistence type="predicted"/>
<organism evidence="4 5">
    <name type="scientific">Rotaria magnacalcarata</name>
    <dbReference type="NCBI Taxonomy" id="392030"/>
    <lineage>
        <taxon>Eukaryota</taxon>
        <taxon>Metazoa</taxon>
        <taxon>Spiralia</taxon>
        <taxon>Gnathifera</taxon>
        <taxon>Rotifera</taxon>
        <taxon>Eurotatoria</taxon>
        <taxon>Bdelloidea</taxon>
        <taxon>Philodinida</taxon>
        <taxon>Philodinidae</taxon>
        <taxon>Rotaria</taxon>
    </lineage>
</organism>
<accession>A0A8S2XJC7</accession>
<evidence type="ECO:0000256" key="1">
    <source>
        <dbReference type="SAM" id="MobiDB-lite"/>
    </source>
</evidence>
<gene>
    <name evidence="2" type="ORF">BYL167_LOCUS30256</name>
    <name evidence="4" type="ORF">GIL414_LOCUS34684</name>
    <name evidence="3" type="ORF">SMN809_LOCUS33931</name>
</gene>
<dbReference type="Proteomes" id="UP000681720">
    <property type="component" value="Unassembled WGS sequence"/>
</dbReference>
<feature type="region of interest" description="Disordered" evidence="1">
    <location>
        <begin position="1"/>
        <end position="22"/>
    </location>
</feature>
<evidence type="ECO:0000313" key="5">
    <source>
        <dbReference type="Proteomes" id="UP000681720"/>
    </source>
</evidence>